<evidence type="ECO:0000256" key="4">
    <source>
        <dbReference type="ARBA" id="ARBA00022989"/>
    </source>
</evidence>
<proteinExistence type="predicted"/>
<feature type="transmembrane region" description="Helical" evidence="7">
    <location>
        <begin position="539"/>
        <end position="556"/>
    </location>
</feature>
<feature type="region of interest" description="Disordered" evidence="6">
    <location>
        <begin position="618"/>
        <end position="661"/>
    </location>
</feature>
<keyword evidence="5 7" id="KW-0472">Membrane</keyword>
<evidence type="ECO:0000313" key="10">
    <source>
        <dbReference type="Proteomes" id="UP000799438"/>
    </source>
</evidence>
<dbReference type="Pfam" id="PF00324">
    <property type="entry name" value="AA_permease"/>
    <property type="match status" value="1"/>
</dbReference>
<dbReference type="InterPro" id="IPR004841">
    <property type="entry name" value="AA-permease/SLC12A_dom"/>
</dbReference>
<feature type="transmembrane region" description="Helical" evidence="7">
    <location>
        <begin position="150"/>
        <end position="173"/>
    </location>
</feature>
<feature type="transmembrane region" description="Helical" evidence="7">
    <location>
        <begin position="37"/>
        <end position="56"/>
    </location>
</feature>
<feature type="transmembrane region" description="Helical" evidence="7">
    <location>
        <begin position="445"/>
        <end position="466"/>
    </location>
</feature>
<evidence type="ECO:0000256" key="6">
    <source>
        <dbReference type="SAM" id="MobiDB-lite"/>
    </source>
</evidence>
<organism evidence="9 10">
    <name type="scientific">Aplosporella prunicola CBS 121167</name>
    <dbReference type="NCBI Taxonomy" id="1176127"/>
    <lineage>
        <taxon>Eukaryota</taxon>
        <taxon>Fungi</taxon>
        <taxon>Dikarya</taxon>
        <taxon>Ascomycota</taxon>
        <taxon>Pezizomycotina</taxon>
        <taxon>Dothideomycetes</taxon>
        <taxon>Dothideomycetes incertae sedis</taxon>
        <taxon>Botryosphaeriales</taxon>
        <taxon>Aplosporellaceae</taxon>
        <taxon>Aplosporella</taxon>
    </lineage>
</organism>
<dbReference type="GO" id="GO:0016020">
    <property type="term" value="C:membrane"/>
    <property type="evidence" value="ECO:0007669"/>
    <property type="project" value="UniProtKB-SubCell"/>
</dbReference>
<feature type="region of interest" description="Disordered" evidence="6">
    <location>
        <begin position="313"/>
        <end position="338"/>
    </location>
</feature>
<evidence type="ECO:0000256" key="1">
    <source>
        <dbReference type="ARBA" id="ARBA00004141"/>
    </source>
</evidence>
<dbReference type="Proteomes" id="UP000799438">
    <property type="component" value="Unassembled WGS sequence"/>
</dbReference>
<keyword evidence="10" id="KW-1185">Reference proteome</keyword>
<protein>
    <recommendedName>
        <fullName evidence="8">Amino acid permease/ SLC12A domain-containing protein</fullName>
    </recommendedName>
</protein>
<feature type="domain" description="Amino acid permease/ SLC12A" evidence="8">
    <location>
        <begin position="39"/>
        <end position="475"/>
    </location>
</feature>
<evidence type="ECO:0000256" key="7">
    <source>
        <dbReference type="SAM" id="Phobius"/>
    </source>
</evidence>
<evidence type="ECO:0000256" key="5">
    <source>
        <dbReference type="ARBA" id="ARBA00023136"/>
    </source>
</evidence>
<feature type="transmembrane region" description="Helical" evidence="7">
    <location>
        <begin position="505"/>
        <end position="527"/>
    </location>
</feature>
<name>A0A6A6BCL6_9PEZI</name>
<feature type="transmembrane region" description="Helical" evidence="7">
    <location>
        <begin position="417"/>
        <end position="433"/>
    </location>
</feature>
<comment type="subcellular location">
    <subcellularLocation>
        <location evidence="1">Membrane</location>
        <topology evidence="1">Multi-pass membrane protein</topology>
    </subcellularLocation>
</comment>
<sequence length="661" mass="73145">MAWKLFPDLQALSQQMSNGTSNRRPAPTSLRRDLGPWQIFMIVISATVGVGFFVSSGEILAFAGPGTVLVAFACVGIVAFMVMEGVSEMVMVWPVPNPMVQFVRHFVDRDLAIVVCVAYWYTYAISMSAVIATSGVLIEYWSSENVSRALVYLLFPVIILLINLNSVKVFGFVELVGGYIKLIIVAILFFSMIVYNLGGGPKPAIHSKCIKDGFQSNDAVASTRGTAAVLAISIAVYPYIGIEGITMTAFEARDTKALKRPARLITIIVTITYLLSVLGFVLNVNWTNPYLPRYYNQWDPWKNPEFNCTGTVTTPHLTRSTNEANRNHERPGLGSSSVSSNHTLPIIAIEQTGQKHYADFINGCLLYSALSTANTALFIASRTLYGLGQSAQQDSPSALVRFVARFGRVDREGVPQWAVWGSFVFAWVPLLSFGSESGAQRVQQVLTYIGSTSCVLVWAPQSWAYIRYHKWLDNHRDRLKGPRYGVYDPLLRAQYSGLLRSWQPAIAWFSMLACIIIVLGFAGAGMAKKKEILLKALDIYLGPGLCFVLFLVLKFLRWRSRIDGSGWVKLGDWEELKEELDHLTSLVYPELNVEGDQRRTAVNTEGGVRDGLELQAAQHHSYDTSDTETDAPNGHAQIPNHHPTVRSELQPGEALAKDGSV</sequence>
<dbReference type="AlphaFoldDB" id="A0A6A6BCL6"/>
<evidence type="ECO:0000313" key="9">
    <source>
        <dbReference type="EMBL" id="KAF2140221.1"/>
    </source>
</evidence>
<feature type="compositionally biased region" description="Polar residues" evidence="6">
    <location>
        <begin position="313"/>
        <end position="324"/>
    </location>
</feature>
<dbReference type="GeneID" id="54301759"/>
<dbReference type="OrthoDB" id="3900342at2759"/>
<keyword evidence="4 7" id="KW-1133">Transmembrane helix</keyword>
<dbReference type="PANTHER" id="PTHR43495:SF5">
    <property type="entry name" value="GAMMA-AMINOBUTYRIC ACID PERMEASE"/>
    <property type="match status" value="1"/>
</dbReference>
<feature type="transmembrane region" description="Helical" evidence="7">
    <location>
        <begin position="264"/>
        <end position="286"/>
    </location>
</feature>
<reference evidence="9" key="1">
    <citation type="journal article" date="2020" name="Stud. Mycol.">
        <title>101 Dothideomycetes genomes: a test case for predicting lifestyles and emergence of pathogens.</title>
        <authorList>
            <person name="Haridas S."/>
            <person name="Albert R."/>
            <person name="Binder M."/>
            <person name="Bloem J."/>
            <person name="Labutti K."/>
            <person name="Salamov A."/>
            <person name="Andreopoulos B."/>
            <person name="Baker S."/>
            <person name="Barry K."/>
            <person name="Bills G."/>
            <person name="Bluhm B."/>
            <person name="Cannon C."/>
            <person name="Castanera R."/>
            <person name="Culley D."/>
            <person name="Daum C."/>
            <person name="Ezra D."/>
            <person name="Gonzalez J."/>
            <person name="Henrissat B."/>
            <person name="Kuo A."/>
            <person name="Liang C."/>
            <person name="Lipzen A."/>
            <person name="Lutzoni F."/>
            <person name="Magnuson J."/>
            <person name="Mondo S."/>
            <person name="Nolan M."/>
            <person name="Ohm R."/>
            <person name="Pangilinan J."/>
            <person name="Park H.-J."/>
            <person name="Ramirez L."/>
            <person name="Alfaro M."/>
            <person name="Sun H."/>
            <person name="Tritt A."/>
            <person name="Yoshinaga Y."/>
            <person name="Zwiers L.-H."/>
            <person name="Turgeon B."/>
            <person name="Goodwin S."/>
            <person name="Spatafora J."/>
            <person name="Crous P."/>
            <person name="Grigoriev I."/>
        </authorList>
    </citation>
    <scope>NUCLEOTIDE SEQUENCE</scope>
    <source>
        <strain evidence="9">CBS 121167</strain>
    </source>
</reference>
<gene>
    <name evidence="9" type="ORF">K452DRAFT_319754</name>
</gene>
<evidence type="ECO:0000259" key="8">
    <source>
        <dbReference type="Pfam" id="PF00324"/>
    </source>
</evidence>
<evidence type="ECO:0000256" key="2">
    <source>
        <dbReference type="ARBA" id="ARBA00022448"/>
    </source>
</evidence>
<keyword evidence="3 7" id="KW-0812">Transmembrane</keyword>
<dbReference type="EMBL" id="ML995490">
    <property type="protein sequence ID" value="KAF2140221.1"/>
    <property type="molecule type" value="Genomic_DNA"/>
</dbReference>
<feature type="transmembrane region" description="Helical" evidence="7">
    <location>
        <begin position="68"/>
        <end position="91"/>
    </location>
</feature>
<feature type="transmembrane region" description="Helical" evidence="7">
    <location>
        <begin position="111"/>
        <end position="138"/>
    </location>
</feature>
<evidence type="ECO:0000256" key="3">
    <source>
        <dbReference type="ARBA" id="ARBA00022692"/>
    </source>
</evidence>
<accession>A0A6A6BCL6</accession>
<dbReference type="PANTHER" id="PTHR43495">
    <property type="entry name" value="GABA PERMEASE"/>
    <property type="match status" value="1"/>
</dbReference>
<dbReference type="RefSeq" id="XP_033395934.1">
    <property type="nucleotide sequence ID" value="XM_033544263.1"/>
</dbReference>
<dbReference type="GO" id="GO:0055085">
    <property type="term" value="P:transmembrane transport"/>
    <property type="evidence" value="ECO:0007669"/>
    <property type="project" value="InterPro"/>
</dbReference>
<feature type="transmembrane region" description="Helical" evidence="7">
    <location>
        <begin position="179"/>
        <end position="198"/>
    </location>
</feature>
<keyword evidence="2" id="KW-0813">Transport</keyword>
<dbReference type="Gene3D" id="1.20.1740.10">
    <property type="entry name" value="Amino acid/polyamine transporter I"/>
    <property type="match status" value="1"/>
</dbReference>